<organism evidence="2 3">
    <name type="scientific">Belnapia rosea</name>
    <dbReference type="NCBI Taxonomy" id="938405"/>
    <lineage>
        <taxon>Bacteria</taxon>
        <taxon>Pseudomonadati</taxon>
        <taxon>Pseudomonadota</taxon>
        <taxon>Alphaproteobacteria</taxon>
        <taxon>Acetobacterales</taxon>
        <taxon>Roseomonadaceae</taxon>
        <taxon>Belnapia</taxon>
    </lineage>
</organism>
<evidence type="ECO:0000313" key="3">
    <source>
        <dbReference type="Proteomes" id="UP000198925"/>
    </source>
</evidence>
<dbReference type="AlphaFoldDB" id="A0A1G7AS35"/>
<protein>
    <submittedName>
        <fullName evidence="2">KAP family P-loop domain-containing protein</fullName>
    </submittedName>
</protein>
<dbReference type="PANTHER" id="PTHR22674">
    <property type="entry name" value="NTPASE, KAP FAMILY P-LOOP DOMAIN-CONTAINING 1"/>
    <property type="match status" value="1"/>
</dbReference>
<dbReference type="InterPro" id="IPR052754">
    <property type="entry name" value="NTPase_KAP_P-loop"/>
</dbReference>
<feature type="domain" description="KAP NTPase" evidence="1">
    <location>
        <begin position="22"/>
        <end position="246"/>
    </location>
</feature>
<keyword evidence="3" id="KW-1185">Reference proteome</keyword>
<dbReference type="Pfam" id="PF07693">
    <property type="entry name" value="KAP_NTPase"/>
    <property type="match status" value="1"/>
</dbReference>
<dbReference type="EMBL" id="FMZX01000021">
    <property type="protein sequence ID" value="SDE17659.1"/>
    <property type="molecule type" value="Genomic_DNA"/>
</dbReference>
<gene>
    <name evidence="2" type="ORF">SAMN04487779_102121</name>
</gene>
<dbReference type="Proteomes" id="UP000198925">
    <property type="component" value="Unassembled WGS sequence"/>
</dbReference>
<dbReference type="STRING" id="938405.SAMN02927895_04979"/>
<evidence type="ECO:0000259" key="1">
    <source>
        <dbReference type="Pfam" id="PF07693"/>
    </source>
</evidence>
<sequence>MTAMGGYDAALDDAADDLLERRHVARRLHRLLTGTPADWSVRVGLLGDWGEGKSTVAGWTKALVEGDGHLVAWFAPTASATAEDLWAGLASAVLKAADARKIEPQATTRLRAFVTGRDAARRLAEAAKASKATQAIQSAATKFLEIGPGHLKEVRAALGPDRRVVVILDDLDRADPRLLPGLLLALRDVLDLPGYSFLLPFDEDVVAASLQEYNKAWGDGRRFLDKILDFRVRLPAIGLAERRRLFEAETARACPFVPHGAAAGLEEVLPPNPRQLKALARGLSLMEEEARRHRQDELDWRSAICASLLREVDEAFFHAYVEDTFNAFGSDGITRRNRQLERLMDKEKGEQKERERVSGLLDRYAIPRVGMSTDNILQLCGVWLQDVGISDSGRVYRTVRLLTEASEGATWADHDNVLQLFREGTSAEGIAEWVGQQATQRGVTARGLAVTLILALCTGYSSALGIAADTMLASEHAKLLAEAGTSLALLGTLADDGLPSLPPEDVRAIAFPALLSAASQWERYARNTADAEARARELTLLSKWADSAGAQQRVYIEAVESAEGILQRVTGGESRLRATLRTRLAPDGTEALARLEQRGGVEELLRMDGSDLDRTALLDPNGPLWRASAVRGAAAVLVEAPSRPAVQENARRLLDLLWFALRGDIALRATAVPEAFLTSGALGLVWDAATATPLQFRMLEDLRKLRDTFVERGAEEALLPVPAWLRAE</sequence>
<dbReference type="PANTHER" id="PTHR22674:SF6">
    <property type="entry name" value="NTPASE KAP FAMILY P-LOOP DOMAIN-CONTAINING PROTEIN 1"/>
    <property type="match status" value="1"/>
</dbReference>
<accession>A0A1G7AS35</accession>
<dbReference type="InterPro" id="IPR027417">
    <property type="entry name" value="P-loop_NTPase"/>
</dbReference>
<dbReference type="InterPro" id="IPR011646">
    <property type="entry name" value="KAP_P-loop"/>
</dbReference>
<name>A0A1G7AS35_9PROT</name>
<reference evidence="2 3" key="1">
    <citation type="submission" date="2016-10" db="EMBL/GenBank/DDBJ databases">
        <authorList>
            <person name="de Groot N.N."/>
        </authorList>
    </citation>
    <scope>NUCLEOTIDE SEQUENCE [LARGE SCALE GENOMIC DNA]</scope>
    <source>
        <strain evidence="2 3">CPCC 100156</strain>
    </source>
</reference>
<proteinExistence type="predicted"/>
<dbReference type="OrthoDB" id="9757976at2"/>
<evidence type="ECO:0000313" key="2">
    <source>
        <dbReference type="EMBL" id="SDE17659.1"/>
    </source>
</evidence>
<dbReference type="SUPFAM" id="SSF52540">
    <property type="entry name" value="P-loop containing nucleoside triphosphate hydrolases"/>
    <property type="match status" value="1"/>
</dbReference>